<evidence type="ECO:0000256" key="6">
    <source>
        <dbReference type="RuleBase" id="RU003732"/>
    </source>
</evidence>
<feature type="transmembrane region" description="Helical" evidence="7">
    <location>
        <begin position="256"/>
        <end position="279"/>
    </location>
</feature>
<feature type="transmembrane region" description="Helical" evidence="7">
    <location>
        <begin position="90"/>
        <end position="117"/>
    </location>
</feature>
<dbReference type="PANTHER" id="PTHR42948:SF1">
    <property type="entry name" value="TRANSPORTER"/>
    <property type="match status" value="1"/>
</dbReference>
<feature type="transmembrane region" description="Helical" evidence="7">
    <location>
        <begin position="345"/>
        <end position="365"/>
    </location>
</feature>
<gene>
    <name evidence="8" type="ORF">FHR99_002831</name>
</gene>
<evidence type="ECO:0000256" key="2">
    <source>
        <dbReference type="ARBA" id="ARBA00022448"/>
    </source>
</evidence>
<evidence type="ECO:0000313" key="8">
    <source>
        <dbReference type="EMBL" id="MBB3048557.1"/>
    </source>
</evidence>
<keyword evidence="2 6" id="KW-0813">Transport</keyword>
<dbReference type="PROSITE" id="PS00610">
    <property type="entry name" value="NA_NEUROTRAN_SYMP_1"/>
    <property type="match status" value="1"/>
</dbReference>
<evidence type="ECO:0000256" key="4">
    <source>
        <dbReference type="ARBA" id="ARBA00022989"/>
    </source>
</evidence>
<dbReference type="PANTHER" id="PTHR42948">
    <property type="entry name" value="TRANSPORTER"/>
    <property type="match status" value="1"/>
</dbReference>
<evidence type="ECO:0000256" key="7">
    <source>
        <dbReference type="SAM" id="Phobius"/>
    </source>
</evidence>
<feature type="transmembrane region" description="Helical" evidence="7">
    <location>
        <begin position="151"/>
        <end position="173"/>
    </location>
</feature>
<protein>
    <recommendedName>
        <fullName evidence="6">Transporter</fullName>
    </recommendedName>
</protein>
<dbReference type="InterPro" id="IPR047218">
    <property type="entry name" value="YocR/YhdH-like"/>
</dbReference>
<dbReference type="PRINTS" id="PR00176">
    <property type="entry name" value="NANEUSMPORT"/>
</dbReference>
<feature type="transmembrane region" description="Helical" evidence="7">
    <location>
        <begin position="42"/>
        <end position="61"/>
    </location>
</feature>
<dbReference type="PROSITE" id="PS50267">
    <property type="entry name" value="NA_NEUROTRAN_SYMP_3"/>
    <property type="match status" value="1"/>
</dbReference>
<evidence type="ECO:0000256" key="1">
    <source>
        <dbReference type="ARBA" id="ARBA00004141"/>
    </source>
</evidence>
<evidence type="ECO:0000313" key="9">
    <source>
        <dbReference type="Proteomes" id="UP000537130"/>
    </source>
</evidence>
<dbReference type="GO" id="GO:0016020">
    <property type="term" value="C:membrane"/>
    <property type="evidence" value="ECO:0007669"/>
    <property type="project" value="UniProtKB-SubCell"/>
</dbReference>
<name>A0A7W4Z6T4_9GAMM</name>
<comment type="caution">
    <text evidence="8">The sequence shown here is derived from an EMBL/GenBank/DDBJ whole genome shotgun (WGS) entry which is preliminary data.</text>
</comment>
<feature type="transmembrane region" description="Helical" evidence="7">
    <location>
        <begin position="377"/>
        <end position="396"/>
    </location>
</feature>
<keyword evidence="5 7" id="KW-0472">Membrane</keyword>
<evidence type="ECO:0000256" key="5">
    <source>
        <dbReference type="ARBA" id="ARBA00023136"/>
    </source>
</evidence>
<feature type="transmembrane region" description="Helical" evidence="7">
    <location>
        <begin position="12"/>
        <end position="30"/>
    </location>
</feature>
<reference evidence="8 9" key="1">
    <citation type="submission" date="2020-08" db="EMBL/GenBank/DDBJ databases">
        <title>Genomic Encyclopedia of Type Strains, Phase III (KMG-III): the genomes of soil and plant-associated and newly described type strains.</title>
        <authorList>
            <person name="Whitman W."/>
        </authorList>
    </citation>
    <scope>NUCLEOTIDE SEQUENCE [LARGE SCALE GENOMIC DNA]</scope>
    <source>
        <strain evidence="8 9">CECT 8654</strain>
    </source>
</reference>
<dbReference type="EMBL" id="JACHWY010000003">
    <property type="protein sequence ID" value="MBB3048557.1"/>
    <property type="molecule type" value="Genomic_DNA"/>
</dbReference>
<comment type="subcellular location">
    <subcellularLocation>
        <location evidence="1">Membrane</location>
        <topology evidence="1">Multi-pass membrane protein</topology>
    </subcellularLocation>
</comment>
<dbReference type="Pfam" id="PF00209">
    <property type="entry name" value="SNF"/>
    <property type="match status" value="2"/>
</dbReference>
<keyword evidence="9" id="KW-1185">Reference proteome</keyword>
<dbReference type="InterPro" id="IPR000175">
    <property type="entry name" value="Na/ntran_symport"/>
</dbReference>
<evidence type="ECO:0000256" key="3">
    <source>
        <dbReference type="ARBA" id="ARBA00022692"/>
    </source>
</evidence>
<feature type="transmembrane region" description="Helical" evidence="7">
    <location>
        <begin position="417"/>
        <end position="436"/>
    </location>
</feature>
<dbReference type="RefSeq" id="WP_183411338.1">
    <property type="nucleotide sequence ID" value="NZ_JACHWY010000003.1"/>
</dbReference>
<dbReference type="SUPFAM" id="SSF161070">
    <property type="entry name" value="SNF-like"/>
    <property type="match status" value="1"/>
</dbReference>
<comment type="similarity">
    <text evidence="6">Belongs to the sodium:neurotransmitter symporter (SNF) (TC 2.A.22) family.</text>
</comment>
<dbReference type="GO" id="GO:0015293">
    <property type="term" value="F:symporter activity"/>
    <property type="evidence" value="ECO:0007669"/>
    <property type="project" value="UniProtKB-KW"/>
</dbReference>
<keyword evidence="3 6" id="KW-0812">Transmembrane</keyword>
<organism evidence="8 9">
    <name type="scientific">Litorivivens lipolytica</name>
    <dbReference type="NCBI Taxonomy" id="1524264"/>
    <lineage>
        <taxon>Bacteria</taxon>
        <taxon>Pseudomonadati</taxon>
        <taxon>Pseudomonadota</taxon>
        <taxon>Gammaproteobacteria</taxon>
        <taxon>Litorivivens</taxon>
    </lineage>
</organism>
<dbReference type="InterPro" id="IPR037272">
    <property type="entry name" value="SNS_sf"/>
</dbReference>
<dbReference type="AlphaFoldDB" id="A0A7W4Z6T4"/>
<sequence length="438" mass="46259">MTHNTTANWTKRWTFILAATGSAVGLGNIWKFPYITGEYGGGAFVIVYLACILAVGIPVMIAEIMAGRAARANPVDAMLDLSAQAGAPKIWSIVGLGGVIGGLMILMFYSVVAGWALDYSWQSLTAAYHESSADTIEANFGALTGSFSRQWFWQTLFVVFTGGVIAAGVTGGIGRAVEILMPLLMLFLLGLLIYSWSVGEVGPSLSFMFTPDFSKLSTEAVLVALGHAFFTLSLGMGAIMAYGAYMPGEHSIGKTVMLIGALDTGIALVAGLAIFPLVFANGLEPSSGPGLMFVSLPIAFGQMPGGVIFGSVFFILVSIAALSSSISLIEPGVAWLEGHGIPRKLGTLLAAGIGWLGGIACIYSGDFFNALDHVTANYILPLGGLLIAIFVGFVLSRDRVKQEVAFESERYFALWHFALRYVAPLGILVVFLHSVGVI</sequence>
<accession>A0A7W4Z6T4</accession>
<dbReference type="Proteomes" id="UP000537130">
    <property type="component" value="Unassembled WGS sequence"/>
</dbReference>
<keyword evidence="4 7" id="KW-1133">Transmembrane helix</keyword>
<feature type="transmembrane region" description="Helical" evidence="7">
    <location>
        <begin position="180"/>
        <end position="199"/>
    </location>
</feature>
<dbReference type="CDD" id="cd10336">
    <property type="entry name" value="SLC6sbd_Tyt1-Like"/>
    <property type="match status" value="1"/>
</dbReference>
<keyword evidence="6" id="KW-0769">Symport</keyword>
<feature type="transmembrane region" description="Helical" evidence="7">
    <location>
        <begin position="299"/>
        <end position="324"/>
    </location>
</feature>
<feature type="transmembrane region" description="Helical" evidence="7">
    <location>
        <begin position="219"/>
        <end position="244"/>
    </location>
</feature>
<dbReference type="NCBIfam" id="NF037979">
    <property type="entry name" value="Na_transp"/>
    <property type="match status" value="1"/>
</dbReference>
<proteinExistence type="inferred from homology"/>